<dbReference type="RefSeq" id="WP_057952542.1">
    <property type="nucleotide sequence ID" value="NZ_CP013118.1"/>
</dbReference>
<dbReference type="KEGG" id="blq:L21SP5_01396"/>
<accession>A0A0S2HYI5</accession>
<dbReference type="InterPro" id="IPR005149">
    <property type="entry name" value="Tscrpt_reg_PadR_N"/>
</dbReference>
<dbReference type="Proteomes" id="UP000064893">
    <property type="component" value="Chromosome"/>
</dbReference>
<dbReference type="InterPro" id="IPR036390">
    <property type="entry name" value="WH_DNA-bd_sf"/>
</dbReference>
<reference evidence="2 3" key="1">
    <citation type="submission" date="2015-11" db="EMBL/GenBank/DDBJ databases">
        <title>Description and complete genome sequence of a novel strain predominating in hypersaline microbial mats and representing a new family of the Bacteriodetes phylum.</title>
        <authorList>
            <person name="Spring S."/>
            <person name="Bunk B."/>
            <person name="Sproer C."/>
            <person name="Klenk H.-P."/>
        </authorList>
    </citation>
    <scope>NUCLEOTIDE SEQUENCE [LARGE SCALE GENOMIC DNA]</scope>
    <source>
        <strain evidence="2 3">L21-Spi-D4</strain>
    </source>
</reference>
<keyword evidence="3" id="KW-1185">Reference proteome</keyword>
<name>A0A0S2HYI5_9BACT</name>
<dbReference type="Pfam" id="PF03551">
    <property type="entry name" value="PadR"/>
    <property type="match status" value="1"/>
</dbReference>
<dbReference type="SUPFAM" id="SSF46785">
    <property type="entry name" value="Winged helix' DNA-binding domain"/>
    <property type="match status" value="1"/>
</dbReference>
<evidence type="ECO:0000259" key="1">
    <source>
        <dbReference type="Pfam" id="PF03551"/>
    </source>
</evidence>
<feature type="domain" description="Transcription regulator PadR N-terminal" evidence="1">
    <location>
        <begin position="15"/>
        <end position="86"/>
    </location>
</feature>
<dbReference type="InterPro" id="IPR036388">
    <property type="entry name" value="WH-like_DNA-bd_sf"/>
</dbReference>
<evidence type="ECO:0000313" key="2">
    <source>
        <dbReference type="EMBL" id="ALO15046.1"/>
    </source>
</evidence>
<evidence type="ECO:0000313" key="3">
    <source>
        <dbReference type="Proteomes" id="UP000064893"/>
    </source>
</evidence>
<proteinExistence type="predicted"/>
<dbReference type="Gene3D" id="1.10.10.10">
    <property type="entry name" value="Winged helix-like DNA-binding domain superfamily/Winged helix DNA-binding domain"/>
    <property type="match status" value="1"/>
</dbReference>
<organism evidence="2 3">
    <name type="scientific">Salinivirga cyanobacteriivorans</name>
    <dbReference type="NCBI Taxonomy" id="1307839"/>
    <lineage>
        <taxon>Bacteria</taxon>
        <taxon>Pseudomonadati</taxon>
        <taxon>Bacteroidota</taxon>
        <taxon>Bacteroidia</taxon>
        <taxon>Bacteroidales</taxon>
        <taxon>Salinivirgaceae</taxon>
        <taxon>Salinivirga</taxon>
    </lineage>
</organism>
<dbReference type="InterPro" id="IPR052509">
    <property type="entry name" value="Metal_resp_DNA-bind_regulator"/>
</dbReference>
<protein>
    <submittedName>
        <fullName evidence="2">Lineage-specific thermal regulator protein</fullName>
    </submittedName>
</protein>
<dbReference type="PATRIC" id="fig|1307839.3.peg.1492"/>
<sequence>MISKELLKGSIKSIILKLLKENGRMYGYEITQKVKEITAGKVQLTYGALYPILHKLEHDGAVTTDKETVNNRTRVYYKLTEKGHNSAMEKIKELQEFVDTLSNILKPDYGLNNSLC</sequence>
<dbReference type="OrthoDB" id="9808017at2"/>
<gene>
    <name evidence="2" type="ORF">L21SP5_01396</name>
</gene>
<dbReference type="EMBL" id="CP013118">
    <property type="protein sequence ID" value="ALO15046.1"/>
    <property type="molecule type" value="Genomic_DNA"/>
</dbReference>
<dbReference type="STRING" id="1307839.L21SP5_01396"/>
<dbReference type="PANTHER" id="PTHR33169">
    <property type="entry name" value="PADR-FAMILY TRANSCRIPTIONAL REGULATOR"/>
    <property type="match status" value="1"/>
</dbReference>
<dbReference type="PANTHER" id="PTHR33169:SF14">
    <property type="entry name" value="TRANSCRIPTIONAL REGULATOR RV3488"/>
    <property type="match status" value="1"/>
</dbReference>
<dbReference type="AlphaFoldDB" id="A0A0S2HYI5"/>